<dbReference type="FunFam" id="3.30.70.20:FF:000039">
    <property type="entry name" value="Chaperone protein DnaJ"/>
    <property type="match status" value="1"/>
</dbReference>
<dbReference type="InterPro" id="IPR017896">
    <property type="entry name" value="4Fe4S_Fe-S-bd"/>
</dbReference>
<sequence>MAQILSPVCTDLLKFQNSVRSSRSGASRFSPKTTGASSSWGLPRFAGKRRSGSIGRLRVATEDASSLSTGDVADDYYAVLGLLPDATPEEIKKAYYNCMKSCHPDLSGNDPETTNFCMFINDIYEILSDPVQRMVYDEIHGYAVTATNPFLDDSTPRDHVFVDEFACIGCKNCANVAPDIFEIEEDFGRARACNQRGNPDLIQQAVETCPVDCIHQTSAAQLSLLEDEMRRVERVNVALMLSGMGSGAVDVFRMARSRWEKRQAKVLNQARSRMMKRKNIDETPSYWDNLWGKENNYQKSGKLDDNKLSSSLANGHNKHIYSFRCM</sequence>
<keyword evidence="1" id="KW-0479">Metal-binding</keyword>
<evidence type="ECO:0000256" key="3">
    <source>
        <dbReference type="ARBA" id="ARBA00023014"/>
    </source>
</evidence>
<dbReference type="Gene3D" id="1.10.287.110">
    <property type="entry name" value="DnaJ domain"/>
    <property type="match status" value="1"/>
</dbReference>
<proteinExistence type="predicted"/>
<dbReference type="FunFam" id="1.10.287.110:FF:000168">
    <property type="entry name" value="BnaC04g52570D protein"/>
    <property type="match status" value="1"/>
</dbReference>
<dbReference type="GO" id="GO:0009055">
    <property type="term" value="F:electron transfer activity"/>
    <property type="evidence" value="ECO:0007669"/>
    <property type="project" value="InterPro"/>
</dbReference>
<keyword evidence="8" id="KW-1185">Reference proteome</keyword>
<evidence type="ECO:0000259" key="5">
    <source>
        <dbReference type="PROSITE" id="PS50076"/>
    </source>
</evidence>
<dbReference type="SUPFAM" id="SSF54862">
    <property type="entry name" value="4Fe-4S ferredoxins"/>
    <property type="match status" value="1"/>
</dbReference>
<dbReference type="SUPFAM" id="SSF46565">
    <property type="entry name" value="Chaperone J-domain"/>
    <property type="match status" value="1"/>
</dbReference>
<keyword evidence="2" id="KW-0408">Iron</keyword>
<evidence type="ECO:0000313" key="7">
    <source>
        <dbReference type="EMBL" id="EOA27425.1"/>
    </source>
</evidence>
<dbReference type="PANTHER" id="PTHR44579">
    <property type="entry name" value="OS01G0730500 PROTEIN"/>
    <property type="match status" value="1"/>
</dbReference>
<dbReference type="PRINTS" id="PR00352">
    <property type="entry name" value="3FE4SFRDOXIN"/>
</dbReference>
<dbReference type="Pfam" id="PF00226">
    <property type="entry name" value="DnaJ"/>
    <property type="match status" value="1"/>
</dbReference>
<evidence type="ECO:0000256" key="1">
    <source>
        <dbReference type="ARBA" id="ARBA00022723"/>
    </source>
</evidence>
<keyword evidence="3" id="KW-0411">Iron-sulfur</keyword>
<dbReference type="PROSITE" id="PS50076">
    <property type="entry name" value="DNAJ_2"/>
    <property type="match status" value="1"/>
</dbReference>
<evidence type="ECO:0000256" key="4">
    <source>
        <dbReference type="SAM" id="MobiDB-lite"/>
    </source>
</evidence>
<dbReference type="Gene3D" id="3.30.70.20">
    <property type="match status" value="1"/>
</dbReference>
<reference evidence="8" key="1">
    <citation type="journal article" date="2013" name="Nat. Genet.">
        <title>The Capsella rubella genome and the genomic consequences of rapid mating system evolution.</title>
        <authorList>
            <person name="Slotte T."/>
            <person name="Hazzouri K.M."/>
            <person name="Agren J.A."/>
            <person name="Koenig D."/>
            <person name="Maumus F."/>
            <person name="Guo Y.L."/>
            <person name="Steige K."/>
            <person name="Platts A.E."/>
            <person name="Escobar J.S."/>
            <person name="Newman L.K."/>
            <person name="Wang W."/>
            <person name="Mandakova T."/>
            <person name="Vello E."/>
            <person name="Smith L.M."/>
            <person name="Henz S.R."/>
            <person name="Steffen J."/>
            <person name="Takuno S."/>
            <person name="Brandvain Y."/>
            <person name="Coop G."/>
            <person name="Andolfatto P."/>
            <person name="Hu T.T."/>
            <person name="Blanchette M."/>
            <person name="Clark R.M."/>
            <person name="Quesneville H."/>
            <person name="Nordborg M."/>
            <person name="Gaut B.S."/>
            <person name="Lysak M.A."/>
            <person name="Jenkins J."/>
            <person name="Grimwood J."/>
            <person name="Chapman J."/>
            <person name="Prochnik S."/>
            <person name="Shu S."/>
            <person name="Rokhsar D."/>
            <person name="Schmutz J."/>
            <person name="Weigel D."/>
            <person name="Wright S.I."/>
        </authorList>
    </citation>
    <scope>NUCLEOTIDE SEQUENCE [LARGE SCALE GENOMIC DNA]</scope>
    <source>
        <strain evidence="8">cv. Monte Gargano</strain>
    </source>
</reference>
<dbReference type="PANTHER" id="PTHR44579:SF2">
    <property type="entry name" value="OS01G0730500 PROTEIN"/>
    <property type="match status" value="1"/>
</dbReference>
<feature type="domain" description="4Fe-4S ferredoxin-type" evidence="6">
    <location>
        <begin position="158"/>
        <end position="186"/>
    </location>
</feature>
<dbReference type="Proteomes" id="UP000029121">
    <property type="component" value="Unassembled WGS sequence"/>
</dbReference>
<evidence type="ECO:0000313" key="8">
    <source>
        <dbReference type="Proteomes" id="UP000029121"/>
    </source>
</evidence>
<dbReference type="AlphaFoldDB" id="R0HQ72"/>
<name>R0HQ72_9BRAS</name>
<evidence type="ECO:0000259" key="6">
    <source>
        <dbReference type="PROSITE" id="PS51379"/>
    </source>
</evidence>
<dbReference type="PROSITE" id="PS51379">
    <property type="entry name" value="4FE4S_FER_2"/>
    <property type="match status" value="1"/>
</dbReference>
<dbReference type="Pfam" id="PF13370">
    <property type="entry name" value="Fer4_13"/>
    <property type="match status" value="1"/>
</dbReference>
<evidence type="ECO:0000256" key="2">
    <source>
        <dbReference type="ARBA" id="ARBA00023004"/>
    </source>
</evidence>
<dbReference type="GO" id="GO:0051536">
    <property type="term" value="F:iron-sulfur cluster binding"/>
    <property type="evidence" value="ECO:0007669"/>
    <property type="project" value="UniProtKB-KW"/>
</dbReference>
<evidence type="ECO:0008006" key="9">
    <source>
        <dbReference type="Google" id="ProtNLM"/>
    </source>
</evidence>
<dbReference type="GO" id="GO:0005506">
    <property type="term" value="F:iron ion binding"/>
    <property type="evidence" value="ECO:0007669"/>
    <property type="project" value="InterPro"/>
</dbReference>
<dbReference type="PRINTS" id="PR00625">
    <property type="entry name" value="JDOMAIN"/>
</dbReference>
<organism evidence="7 8">
    <name type="scientific">Capsella rubella</name>
    <dbReference type="NCBI Taxonomy" id="81985"/>
    <lineage>
        <taxon>Eukaryota</taxon>
        <taxon>Viridiplantae</taxon>
        <taxon>Streptophyta</taxon>
        <taxon>Embryophyta</taxon>
        <taxon>Tracheophyta</taxon>
        <taxon>Spermatophyta</taxon>
        <taxon>Magnoliopsida</taxon>
        <taxon>eudicotyledons</taxon>
        <taxon>Gunneridae</taxon>
        <taxon>Pentapetalae</taxon>
        <taxon>rosids</taxon>
        <taxon>malvids</taxon>
        <taxon>Brassicales</taxon>
        <taxon>Brassicaceae</taxon>
        <taxon>Camelineae</taxon>
        <taxon>Capsella</taxon>
    </lineage>
</organism>
<gene>
    <name evidence="7" type="ORF">CARUB_v10023558mg</name>
</gene>
<feature type="region of interest" description="Disordered" evidence="4">
    <location>
        <begin position="23"/>
        <end position="44"/>
    </location>
</feature>
<dbReference type="CDD" id="cd06257">
    <property type="entry name" value="DnaJ"/>
    <property type="match status" value="1"/>
</dbReference>
<dbReference type="InterPro" id="IPR001623">
    <property type="entry name" value="DnaJ_domain"/>
</dbReference>
<accession>R0HQ72</accession>
<feature type="compositionally biased region" description="Polar residues" evidence="4">
    <location>
        <begin position="23"/>
        <end position="40"/>
    </location>
</feature>
<feature type="domain" description="J" evidence="5">
    <location>
        <begin position="75"/>
        <end position="140"/>
    </location>
</feature>
<dbReference type="InterPro" id="IPR001080">
    <property type="entry name" value="3Fe4S_ferredoxin"/>
</dbReference>
<protein>
    <recommendedName>
        <fullName evidence="9">J domain-containing protein</fullName>
    </recommendedName>
</protein>
<dbReference type="SMART" id="SM00271">
    <property type="entry name" value="DnaJ"/>
    <property type="match status" value="1"/>
</dbReference>
<dbReference type="EMBL" id="KB870808">
    <property type="protein sequence ID" value="EOA27425.1"/>
    <property type="molecule type" value="Genomic_DNA"/>
</dbReference>
<dbReference type="InterPro" id="IPR036869">
    <property type="entry name" value="J_dom_sf"/>
</dbReference>